<comment type="function">
    <text evidence="5">Bidirectionally degrades single-stranded DNA into large acid-insoluble oligonucleotides, which are then degraded further into small acid-soluble oligonucleotides.</text>
</comment>
<proteinExistence type="inferred from homology"/>
<gene>
    <name evidence="5 9" type="primary">xseA</name>
    <name evidence="9" type="ORF">NSJP_0479</name>
</gene>
<dbReference type="InterPro" id="IPR025824">
    <property type="entry name" value="OB-fold_nuc-bd_dom"/>
</dbReference>
<dbReference type="GO" id="GO:0003676">
    <property type="term" value="F:nucleic acid binding"/>
    <property type="evidence" value="ECO:0007669"/>
    <property type="project" value="InterPro"/>
</dbReference>
<feature type="domain" description="Exonuclease VII large subunit C-terminal" evidence="7">
    <location>
        <begin position="95"/>
        <end position="408"/>
    </location>
</feature>
<keyword evidence="3 5" id="KW-0378">Hydrolase</keyword>
<evidence type="ECO:0000256" key="1">
    <source>
        <dbReference type="ARBA" id="ARBA00022490"/>
    </source>
</evidence>
<dbReference type="EC" id="3.1.11.6" evidence="5"/>
<keyword evidence="1 5" id="KW-0963">Cytoplasm</keyword>
<evidence type="ECO:0000313" key="10">
    <source>
        <dbReference type="Proteomes" id="UP000192042"/>
    </source>
</evidence>
<dbReference type="EMBL" id="LT828648">
    <property type="protein sequence ID" value="SLM46651.1"/>
    <property type="molecule type" value="Genomic_DNA"/>
</dbReference>
<feature type="domain" description="OB-fold nucleic acid binding" evidence="8">
    <location>
        <begin position="2"/>
        <end position="71"/>
    </location>
</feature>
<keyword evidence="2 5" id="KW-0540">Nuclease</keyword>
<dbReference type="Pfam" id="PF02601">
    <property type="entry name" value="Exonuc_VII_L"/>
    <property type="match status" value="1"/>
</dbReference>
<comment type="subcellular location">
    <subcellularLocation>
        <location evidence="5 6">Cytoplasm</location>
    </subcellularLocation>
</comment>
<dbReference type="STRING" id="1325564.NSJP_0479"/>
<evidence type="ECO:0000259" key="7">
    <source>
        <dbReference type="Pfam" id="PF02601"/>
    </source>
</evidence>
<dbReference type="CDD" id="cd04489">
    <property type="entry name" value="ExoVII_LU_OBF"/>
    <property type="match status" value="1"/>
</dbReference>
<evidence type="ECO:0000256" key="4">
    <source>
        <dbReference type="ARBA" id="ARBA00022839"/>
    </source>
</evidence>
<comment type="catalytic activity">
    <reaction evidence="5 6">
        <text>Exonucleolytic cleavage in either 5'- to 3'- or 3'- to 5'-direction to yield nucleoside 5'-phosphates.</text>
        <dbReference type="EC" id="3.1.11.6"/>
    </reaction>
</comment>
<dbReference type="HAMAP" id="MF_00378">
    <property type="entry name" value="Exonuc_7_L"/>
    <property type="match status" value="1"/>
</dbReference>
<evidence type="ECO:0000259" key="8">
    <source>
        <dbReference type="Pfam" id="PF13742"/>
    </source>
</evidence>
<organism evidence="9 10">
    <name type="scientific">Nitrospira japonica</name>
    <dbReference type="NCBI Taxonomy" id="1325564"/>
    <lineage>
        <taxon>Bacteria</taxon>
        <taxon>Pseudomonadati</taxon>
        <taxon>Nitrospirota</taxon>
        <taxon>Nitrospiria</taxon>
        <taxon>Nitrospirales</taxon>
        <taxon>Nitrospiraceae</taxon>
        <taxon>Nitrospira</taxon>
    </lineage>
</organism>
<comment type="subunit">
    <text evidence="5">Heterooligomer composed of large and small subunits.</text>
</comment>
<dbReference type="Pfam" id="PF13742">
    <property type="entry name" value="tRNA_anti_2"/>
    <property type="match status" value="1"/>
</dbReference>
<evidence type="ECO:0000256" key="3">
    <source>
        <dbReference type="ARBA" id="ARBA00022801"/>
    </source>
</evidence>
<dbReference type="Proteomes" id="UP000192042">
    <property type="component" value="Chromosome I"/>
</dbReference>
<dbReference type="NCBIfam" id="TIGR00237">
    <property type="entry name" value="xseA"/>
    <property type="match status" value="1"/>
</dbReference>
<dbReference type="GO" id="GO:0008855">
    <property type="term" value="F:exodeoxyribonuclease VII activity"/>
    <property type="evidence" value="ECO:0007669"/>
    <property type="project" value="UniProtKB-UniRule"/>
</dbReference>
<evidence type="ECO:0000256" key="6">
    <source>
        <dbReference type="RuleBase" id="RU004355"/>
    </source>
</evidence>
<name>A0A1W1I0Y8_9BACT</name>
<dbReference type="InterPro" id="IPR003753">
    <property type="entry name" value="Exonuc_VII_L"/>
</dbReference>
<dbReference type="InterPro" id="IPR020579">
    <property type="entry name" value="Exonuc_VII_lsu_C"/>
</dbReference>
<sequence>MEGEISNLRTPASGHVYCTLKDERSQIRAVLFRSSAVRIRFALQDGMHVIVRGRLSVYEPRGEYQILMEAVEPKGVGALQVAFDQLRTRLSAEGLFDALRKKQIPRFPRTVGVVTSLNGAALKDILSVLGRRWPTLHVIVVPVQVQGEPAAQQIIEALTLLNAQRSVEVIILGRGGGSLEDLWTFNEEAVVRAVAASRIPIVSAVGHEIDMTLTDAAADLRAPTPSVAAEMVVPVLSEVLEGLRGLTVRLQMAMARHCLSEHRRLDFNSKGLSCIQFRLREKAQQVDDMTDCLIEKVRSRAGVEGDRVRQADRELSKLSPFVIVKRHLVMIPLLFKRLQRQTSVMAAQRRRRIEATCARLNSLSPLAVLGRGYGLLTKISDGSVLKRAQDARVGEAVAVRLMDGKLHCLVKDVLPDRTV</sequence>
<protein>
    <recommendedName>
        <fullName evidence="5">Exodeoxyribonuclease 7 large subunit</fullName>
        <ecNumber evidence="5">3.1.11.6</ecNumber>
    </recommendedName>
    <alternativeName>
        <fullName evidence="5">Exodeoxyribonuclease VII large subunit</fullName>
        <shortName evidence="5">Exonuclease VII large subunit</shortName>
    </alternativeName>
</protein>
<dbReference type="GO" id="GO:0005737">
    <property type="term" value="C:cytoplasm"/>
    <property type="evidence" value="ECO:0007669"/>
    <property type="project" value="UniProtKB-SubCell"/>
</dbReference>
<dbReference type="PANTHER" id="PTHR30008:SF0">
    <property type="entry name" value="EXODEOXYRIBONUCLEASE 7 LARGE SUBUNIT"/>
    <property type="match status" value="1"/>
</dbReference>
<evidence type="ECO:0000256" key="2">
    <source>
        <dbReference type="ARBA" id="ARBA00022722"/>
    </source>
</evidence>
<accession>A0A1W1I0Y8</accession>
<dbReference type="GO" id="GO:0009318">
    <property type="term" value="C:exodeoxyribonuclease VII complex"/>
    <property type="evidence" value="ECO:0007669"/>
    <property type="project" value="UniProtKB-UniRule"/>
</dbReference>
<dbReference type="AlphaFoldDB" id="A0A1W1I0Y8"/>
<evidence type="ECO:0000313" key="9">
    <source>
        <dbReference type="EMBL" id="SLM46651.1"/>
    </source>
</evidence>
<evidence type="ECO:0000256" key="5">
    <source>
        <dbReference type="HAMAP-Rule" id="MF_00378"/>
    </source>
</evidence>
<keyword evidence="4 5" id="KW-0269">Exonuclease</keyword>
<dbReference type="GO" id="GO:0006308">
    <property type="term" value="P:DNA catabolic process"/>
    <property type="evidence" value="ECO:0007669"/>
    <property type="project" value="UniProtKB-UniRule"/>
</dbReference>
<keyword evidence="10" id="KW-1185">Reference proteome</keyword>
<reference evidence="9 10" key="1">
    <citation type="submission" date="2017-03" db="EMBL/GenBank/DDBJ databases">
        <authorList>
            <person name="Afonso C.L."/>
            <person name="Miller P.J."/>
            <person name="Scott M.A."/>
            <person name="Spackman E."/>
            <person name="Goraichik I."/>
            <person name="Dimitrov K.M."/>
            <person name="Suarez D.L."/>
            <person name="Swayne D.E."/>
        </authorList>
    </citation>
    <scope>NUCLEOTIDE SEQUENCE [LARGE SCALE GENOMIC DNA]</scope>
    <source>
        <strain evidence="9">Genome sequencing of Nitrospira japonica strain NJ11</strain>
    </source>
</reference>
<dbReference type="PANTHER" id="PTHR30008">
    <property type="entry name" value="EXODEOXYRIBONUCLEASE 7 LARGE SUBUNIT"/>
    <property type="match status" value="1"/>
</dbReference>
<comment type="similarity">
    <text evidence="5 6">Belongs to the XseA family.</text>
</comment>
<dbReference type="KEGG" id="nja:NSJP_0479"/>